<comment type="caution">
    <text evidence="1">The sequence shown here is derived from an EMBL/GenBank/DDBJ whole genome shotgun (WGS) entry which is preliminary data.</text>
</comment>
<evidence type="ECO:0000313" key="2">
    <source>
        <dbReference type="Proteomes" id="UP001159427"/>
    </source>
</evidence>
<keyword evidence="2" id="KW-1185">Reference proteome</keyword>
<organism evidence="1 2">
    <name type="scientific">Porites evermanni</name>
    <dbReference type="NCBI Taxonomy" id="104178"/>
    <lineage>
        <taxon>Eukaryota</taxon>
        <taxon>Metazoa</taxon>
        <taxon>Cnidaria</taxon>
        <taxon>Anthozoa</taxon>
        <taxon>Hexacorallia</taxon>
        <taxon>Scleractinia</taxon>
        <taxon>Fungiina</taxon>
        <taxon>Poritidae</taxon>
        <taxon>Porites</taxon>
    </lineage>
</organism>
<accession>A0ABN8ML90</accession>
<sequence>REAAYRDASPIRSRDKHDENIVSNITSWFVIAVAAIRTRRILGEKADCKQSNSLRDASSALSPNTLIHSHPLPPDDLANNFGHYFVQKIERINYSLDAFQSSEPLDDDDDASTDNMGTCADCVDPDARECAEFPNFKTLTQDQVSSIIGKAAMKPCPFDPARTSVVLQVLDVLLPVITCMINVSFESGLFAEELRQALVLPTLKKSGVDISYKTFRPATVAKVDIRSNTVGESVVNAEPVVRNLGSWFDSQLS</sequence>
<gene>
    <name evidence="1" type="ORF">PEVE_00034891</name>
</gene>
<feature type="non-terminal residue" evidence="1">
    <location>
        <position position="253"/>
    </location>
</feature>
<evidence type="ECO:0000313" key="1">
    <source>
        <dbReference type="EMBL" id="CAH3028788.1"/>
    </source>
</evidence>
<dbReference type="Proteomes" id="UP001159427">
    <property type="component" value="Unassembled WGS sequence"/>
</dbReference>
<proteinExistence type="predicted"/>
<name>A0ABN8ML90_9CNID</name>
<dbReference type="EMBL" id="CALNXI010000534">
    <property type="protein sequence ID" value="CAH3028788.1"/>
    <property type="molecule type" value="Genomic_DNA"/>
</dbReference>
<protein>
    <submittedName>
        <fullName evidence="1">Uncharacterized protein</fullName>
    </submittedName>
</protein>
<reference evidence="1 2" key="1">
    <citation type="submission" date="2022-05" db="EMBL/GenBank/DDBJ databases">
        <authorList>
            <consortium name="Genoscope - CEA"/>
            <person name="William W."/>
        </authorList>
    </citation>
    <scope>NUCLEOTIDE SEQUENCE [LARGE SCALE GENOMIC DNA]</scope>
</reference>
<feature type="non-terminal residue" evidence="1">
    <location>
        <position position="1"/>
    </location>
</feature>